<organism evidence="2 3">
    <name type="scientific">Nocardia cyriacigeorgica (strain GUH-2)</name>
    <dbReference type="NCBI Taxonomy" id="1127134"/>
    <lineage>
        <taxon>Bacteria</taxon>
        <taxon>Bacillati</taxon>
        <taxon>Actinomycetota</taxon>
        <taxon>Actinomycetes</taxon>
        <taxon>Mycobacteriales</taxon>
        <taxon>Nocardiaceae</taxon>
        <taxon>Nocardia</taxon>
    </lineage>
</organism>
<feature type="domain" description="4Fe-4S Wbl-type" evidence="1">
    <location>
        <begin position="25"/>
        <end position="90"/>
    </location>
</feature>
<protein>
    <recommendedName>
        <fullName evidence="1">4Fe-4S Wbl-type domain-containing protein</fullName>
    </recommendedName>
</protein>
<evidence type="ECO:0000313" key="2">
    <source>
        <dbReference type="EMBL" id="CCF61189.1"/>
    </source>
</evidence>
<dbReference type="RefSeq" id="WP_014348665.1">
    <property type="nucleotide sequence ID" value="NC_016887.1"/>
</dbReference>
<dbReference type="STRING" id="1127134.NOCYR_0369"/>
<dbReference type="PROSITE" id="PS51674">
    <property type="entry name" value="4FE4S_WBL"/>
    <property type="match status" value="1"/>
</dbReference>
<dbReference type="Proteomes" id="UP000008190">
    <property type="component" value="Chromosome"/>
</dbReference>
<dbReference type="AlphaFoldDB" id="H6RAV0"/>
<sequence length="102" mass="10847">MSKGKWPVAVEWLAGLFDERLVGAACVGRPELFDDHRSGESDRQATARHEVAARICRLCPVLVQCDAAAAELDGAASGVWAGVVRNPALPVGRPKRARKASA</sequence>
<name>H6RAV0_NOCCG</name>
<dbReference type="HOGENOM" id="CLU_2356910_0_0_11"/>
<reference evidence="2 3" key="1">
    <citation type="journal article" date="2012" name="J. Bacteriol.">
        <title>Genome sequence of the human- and animal-pathogenic strain Nocardia cyriacigeorgica GUH-2.</title>
        <authorList>
            <person name="Zoropogui A."/>
            <person name="Pujic P."/>
            <person name="Normand P."/>
            <person name="Barbe V."/>
            <person name="Beaman B."/>
            <person name="Beaman L."/>
            <person name="Boiron P."/>
            <person name="Colinon C."/>
            <person name="Deredjian A."/>
            <person name="Graindorge A."/>
            <person name="Mangenot S."/>
            <person name="Nazaret S."/>
            <person name="Neto M."/>
            <person name="Petit S."/>
            <person name="Roche D."/>
            <person name="Vallenet D."/>
            <person name="Rodriguez-Nava V."/>
            <person name="Richard Y."/>
            <person name="Cournoyer B."/>
            <person name="Blaha D."/>
        </authorList>
    </citation>
    <scope>NUCLEOTIDE SEQUENCE [LARGE SCALE GENOMIC DNA]</scope>
    <source>
        <strain evidence="2 3">GUH-2</strain>
    </source>
</reference>
<keyword evidence="3" id="KW-1185">Reference proteome</keyword>
<accession>H6RAV0</accession>
<evidence type="ECO:0000259" key="1">
    <source>
        <dbReference type="PROSITE" id="PS51674"/>
    </source>
</evidence>
<dbReference type="InterPro" id="IPR034768">
    <property type="entry name" value="4FE4S_WBL"/>
</dbReference>
<dbReference type="OrthoDB" id="4428041at2"/>
<proteinExistence type="predicted"/>
<dbReference type="EMBL" id="FO082843">
    <property type="protein sequence ID" value="CCF61189.1"/>
    <property type="molecule type" value="Genomic_DNA"/>
</dbReference>
<dbReference type="eggNOG" id="ENOG5031V58">
    <property type="taxonomic scope" value="Bacteria"/>
</dbReference>
<evidence type="ECO:0000313" key="3">
    <source>
        <dbReference type="Proteomes" id="UP000008190"/>
    </source>
</evidence>
<gene>
    <name evidence="2" type="ordered locus">NOCYR_0369</name>
</gene>
<dbReference type="Pfam" id="PF02467">
    <property type="entry name" value="Whib"/>
    <property type="match status" value="1"/>
</dbReference>
<dbReference type="KEGG" id="ncy:NOCYR_0369"/>